<reference evidence="7 8" key="1">
    <citation type="journal article" date="2017" name="Mol. Ecol.">
        <title>Comparative and population genomic landscape of Phellinus noxius: A hypervariable fungus causing root rot in trees.</title>
        <authorList>
            <person name="Chung C.L."/>
            <person name="Lee T.J."/>
            <person name="Akiba M."/>
            <person name="Lee H.H."/>
            <person name="Kuo T.H."/>
            <person name="Liu D."/>
            <person name="Ke H.M."/>
            <person name="Yokoi T."/>
            <person name="Roa M.B."/>
            <person name="Lu M.J."/>
            <person name="Chang Y.Y."/>
            <person name="Ann P.J."/>
            <person name="Tsai J.N."/>
            <person name="Chen C.Y."/>
            <person name="Tzean S.S."/>
            <person name="Ota Y."/>
            <person name="Hattori T."/>
            <person name="Sahashi N."/>
            <person name="Liou R.F."/>
            <person name="Kikuchi T."/>
            <person name="Tsai I.J."/>
        </authorList>
    </citation>
    <scope>NUCLEOTIDE SEQUENCE [LARGE SCALE GENOMIC DNA]</scope>
    <source>
        <strain evidence="7 8">FFPRI411160</strain>
    </source>
</reference>
<comment type="subcellular location">
    <subcellularLocation>
        <location evidence="1">Membrane</location>
        <topology evidence="1">Multi-pass membrane protein</topology>
    </subcellularLocation>
</comment>
<evidence type="ECO:0000313" key="7">
    <source>
        <dbReference type="EMBL" id="PAV14845.1"/>
    </source>
</evidence>
<name>A0A286U5J7_9AGAM</name>
<organism evidence="7 8">
    <name type="scientific">Pyrrhoderma noxium</name>
    <dbReference type="NCBI Taxonomy" id="2282107"/>
    <lineage>
        <taxon>Eukaryota</taxon>
        <taxon>Fungi</taxon>
        <taxon>Dikarya</taxon>
        <taxon>Basidiomycota</taxon>
        <taxon>Agaricomycotina</taxon>
        <taxon>Agaricomycetes</taxon>
        <taxon>Hymenochaetales</taxon>
        <taxon>Hymenochaetaceae</taxon>
        <taxon>Pyrrhoderma</taxon>
    </lineage>
</organism>
<dbReference type="SUPFAM" id="SSF103473">
    <property type="entry name" value="MFS general substrate transporter"/>
    <property type="match status" value="1"/>
</dbReference>
<keyword evidence="8" id="KW-1185">Reference proteome</keyword>
<keyword evidence="2 6" id="KW-0812">Transmembrane</keyword>
<keyword evidence="4 6" id="KW-0472">Membrane</keyword>
<dbReference type="EMBL" id="NBII01000011">
    <property type="protein sequence ID" value="PAV14845.1"/>
    <property type="molecule type" value="Genomic_DNA"/>
</dbReference>
<dbReference type="GO" id="GO:0016020">
    <property type="term" value="C:membrane"/>
    <property type="evidence" value="ECO:0007669"/>
    <property type="project" value="UniProtKB-SubCell"/>
</dbReference>
<feature type="compositionally biased region" description="Basic and acidic residues" evidence="5">
    <location>
        <begin position="34"/>
        <end position="47"/>
    </location>
</feature>
<feature type="transmembrane region" description="Helical" evidence="6">
    <location>
        <begin position="373"/>
        <end position="396"/>
    </location>
</feature>
<feature type="transmembrane region" description="Helical" evidence="6">
    <location>
        <begin position="147"/>
        <end position="165"/>
    </location>
</feature>
<evidence type="ECO:0000256" key="4">
    <source>
        <dbReference type="ARBA" id="ARBA00023136"/>
    </source>
</evidence>
<feature type="region of interest" description="Disordered" evidence="5">
    <location>
        <begin position="1"/>
        <end position="60"/>
    </location>
</feature>
<dbReference type="Proteomes" id="UP000217199">
    <property type="component" value="Unassembled WGS sequence"/>
</dbReference>
<dbReference type="STRING" id="2282107.A0A286U5J7"/>
<feature type="transmembrane region" description="Helical" evidence="6">
    <location>
        <begin position="111"/>
        <end position="135"/>
    </location>
</feature>
<feature type="transmembrane region" description="Helical" evidence="6">
    <location>
        <begin position="500"/>
        <end position="521"/>
    </location>
</feature>
<dbReference type="InterPro" id="IPR051068">
    <property type="entry name" value="MFS_Domain-Containing_Protein"/>
</dbReference>
<evidence type="ECO:0000256" key="3">
    <source>
        <dbReference type="ARBA" id="ARBA00022989"/>
    </source>
</evidence>
<feature type="compositionally biased region" description="Low complexity" evidence="5">
    <location>
        <begin position="1"/>
        <end position="16"/>
    </location>
</feature>
<dbReference type="InParanoid" id="A0A286U5J7"/>
<dbReference type="AlphaFoldDB" id="A0A286U5J7"/>
<evidence type="ECO:0000256" key="6">
    <source>
        <dbReference type="SAM" id="Phobius"/>
    </source>
</evidence>
<dbReference type="PANTHER" id="PTHR23510">
    <property type="entry name" value="INNER MEMBRANE TRANSPORT PROTEIN YAJR"/>
    <property type="match status" value="1"/>
</dbReference>
<proteinExistence type="predicted"/>
<evidence type="ECO:0000313" key="8">
    <source>
        <dbReference type="Proteomes" id="UP000217199"/>
    </source>
</evidence>
<feature type="transmembrane region" description="Helical" evidence="6">
    <location>
        <begin position="84"/>
        <end position="105"/>
    </location>
</feature>
<feature type="transmembrane region" description="Helical" evidence="6">
    <location>
        <begin position="213"/>
        <end position="233"/>
    </location>
</feature>
<sequence length="529" mass="57547">MTSSGVEESSSGVLSSRTVHQPHNPFWTEQTTIVDKDGDKDKDKDHNANTSVIEETNESSASNYEEANFLQQEDEFKLDIGPSLIIMILQNVLLQISFFSIVSSSSAYAEYLGGTATFSGLVIGIPTAISGLTLIPLMKYDKGLYKMPLHITCASMVIGSMLYGLAYKAKFLYLILLGRMIQGSGMIGFLYTKRYCTDSRVVGIRRRTTLAGWLVLGQGIGMSAGPFFGGLLYKLGFNNSIFNGYTGPGWVMAGVWLAFWAASTMLFKDIQPNDQSHSSSSIQMSVLPPPSTARPSFFQLSKRQWGVMATMCWFAMTCFFILGAWESNIPVFASSSSSISGVKFTSLFSEIHIHNKAFPRAAYPLSPFSWSPFASGNFIALGGITIFPFLFLNLLLARRIQDRHILALGSGLGLAGLLTTLALLRAQPVTGVLSYGAFFACWFLVALGFNLASTCTLSLLSKQLPSSWNKQTSLAIQYSNFTGRVTGAVWGGSGVKVGMLNYVGLEIAIIGVGAVMFLTLWRELKAKTG</sequence>
<gene>
    <name evidence="7" type="ORF">PNOK_0939800</name>
</gene>
<feature type="transmembrane region" description="Helical" evidence="6">
    <location>
        <begin position="305"/>
        <end position="325"/>
    </location>
</feature>
<evidence type="ECO:0000256" key="1">
    <source>
        <dbReference type="ARBA" id="ARBA00004141"/>
    </source>
</evidence>
<evidence type="ECO:0000256" key="2">
    <source>
        <dbReference type="ARBA" id="ARBA00022692"/>
    </source>
</evidence>
<dbReference type="PANTHER" id="PTHR23510:SF64">
    <property type="entry name" value="INNER MEMBRANE TRANSPORT PROTEIN YAJR"/>
    <property type="match status" value="1"/>
</dbReference>
<feature type="compositionally biased region" description="Polar residues" evidence="5">
    <location>
        <begin position="17"/>
        <end position="33"/>
    </location>
</feature>
<dbReference type="OrthoDB" id="2015447at2759"/>
<keyword evidence="3 6" id="KW-1133">Transmembrane helix</keyword>
<dbReference type="FunCoup" id="A0A286U5J7">
    <property type="interactions" value="52"/>
</dbReference>
<accession>A0A286U5J7</accession>
<feature type="transmembrane region" description="Helical" evidence="6">
    <location>
        <begin position="171"/>
        <end position="192"/>
    </location>
</feature>
<evidence type="ECO:0000256" key="5">
    <source>
        <dbReference type="SAM" id="MobiDB-lite"/>
    </source>
</evidence>
<feature type="transmembrane region" description="Helical" evidence="6">
    <location>
        <begin position="436"/>
        <end position="460"/>
    </location>
</feature>
<feature type="transmembrane region" description="Helical" evidence="6">
    <location>
        <begin position="405"/>
        <end position="424"/>
    </location>
</feature>
<feature type="transmembrane region" description="Helical" evidence="6">
    <location>
        <begin position="245"/>
        <end position="267"/>
    </location>
</feature>
<comment type="caution">
    <text evidence="7">The sequence shown here is derived from an EMBL/GenBank/DDBJ whole genome shotgun (WGS) entry which is preliminary data.</text>
</comment>
<feature type="compositionally biased region" description="Polar residues" evidence="5">
    <location>
        <begin position="48"/>
        <end position="60"/>
    </location>
</feature>
<dbReference type="InterPro" id="IPR036259">
    <property type="entry name" value="MFS_trans_sf"/>
</dbReference>
<dbReference type="Gene3D" id="1.20.1250.20">
    <property type="entry name" value="MFS general substrate transporter like domains"/>
    <property type="match status" value="1"/>
</dbReference>
<protein>
    <submittedName>
        <fullName evidence="7">MFS general substrate transporter</fullName>
    </submittedName>
</protein>